<accession>A0A918N2H1</accession>
<name>A0A918N2H1_9FLAO</name>
<sequence>MLVNKDRVDSKEQRLKQFRKIKKMTPKRLRTFTGFENVSDKEAEHIILTMEEFCKIMFNHITKGK</sequence>
<evidence type="ECO:0000313" key="2">
    <source>
        <dbReference type="Proteomes" id="UP000601108"/>
    </source>
</evidence>
<proteinExistence type="predicted"/>
<comment type="caution">
    <text evidence="1">The sequence shown here is derived from an EMBL/GenBank/DDBJ whole genome shotgun (WGS) entry which is preliminary data.</text>
</comment>
<gene>
    <name evidence="1" type="ORF">GCM10007384_13180</name>
</gene>
<reference evidence="1 2" key="1">
    <citation type="journal article" date="2014" name="Int. J. Syst. Evol. Microbiol.">
        <title>Complete genome sequence of Corynebacterium casei LMG S-19264T (=DSM 44701T), isolated from a smear-ripened cheese.</title>
        <authorList>
            <consortium name="US DOE Joint Genome Institute (JGI-PGF)"/>
            <person name="Walter F."/>
            <person name="Albersmeier A."/>
            <person name="Kalinowski J."/>
            <person name="Ruckert C."/>
        </authorList>
    </citation>
    <scope>NUCLEOTIDE SEQUENCE [LARGE SCALE GENOMIC DNA]</scope>
    <source>
        <strain evidence="1 2">KCTC 12285</strain>
    </source>
</reference>
<dbReference type="Proteomes" id="UP000601108">
    <property type="component" value="Unassembled WGS sequence"/>
</dbReference>
<dbReference type="EMBL" id="BMWS01000006">
    <property type="protein sequence ID" value="GGX12743.1"/>
    <property type="molecule type" value="Genomic_DNA"/>
</dbReference>
<dbReference type="AlphaFoldDB" id="A0A918N2H1"/>
<keyword evidence="2" id="KW-1185">Reference proteome</keyword>
<protein>
    <submittedName>
        <fullName evidence="1">Uncharacterized protein</fullName>
    </submittedName>
</protein>
<organism evidence="1 2">
    <name type="scientific">Aquimarina muelleri</name>
    <dbReference type="NCBI Taxonomy" id="279356"/>
    <lineage>
        <taxon>Bacteria</taxon>
        <taxon>Pseudomonadati</taxon>
        <taxon>Bacteroidota</taxon>
        <taxon>Flavobacteriia</taxon>
        <taxon>Flavobacteriales</taxon>
        <taxon>Flavobacteriaceae</taxon>
        <taxon>Aquimarina</taxon>
    </lineage>
</organism>
<evidence type="ECO:0000313" key="1">
    <source>
        <dbReference type="EMBL" id="GGX12743.1"/>
    </source>
</evidence>